<keyword evidence="1" id="KW-0732">Signal</keyword>
<evidence type="ECO:0000313" key="3">
    <source>
        <dbReference type="Proteomes" id="UP000018211"/>
    </source>
</evidence>
<dbReference type="InterPro" id="IPR029058">
    <property type="entry name" value="AB_hydrolase_fold"/>
</dbReference>
<protein>
    <submittedName>
        <fullName evidence="2">Uncharacterized protein</fullName>
    </submittedName>
</protein>
<dbReference type="EMBL" id="CAOF01000120">
    <property type="protein sequence ID" value="CCO47379.1"/>
    <property type="molecule type" value="Genomic_DNA"/>
</dbReference>
<name>A0AAV2VRU8_9VIBR</name>
<evidence type="ECO:0000256" key="1">
    <source>
        <dbReference type="SAM" id="SignalP"/>
    </source>
</evidence>
<evidence type="ECO:0000313" key="2">
    <source>
        <dbReference type="EMBL" id="CCO47379.1"/>
    </source>
</evidence>
<reference evidence="2 3" key="1">
    <citation type="journal article" date="2013" name="ISME J.">
        <title>Comparative genomics of pathogenic lineages of Vibrio nigripulchritudo identifies virulence-associated traits.</title>
        <authorList>
            <person name="Goudenege D."/>
            <person name="Labreuche Y."/>
            <person name="Krin E."/>
            <person name="Ansquer D."/>
            <person name="Mangenot S."/>
            <person name="Calteau A."/>
            <person name="Medigue C."/>
            <person name="Mazel D."/>
            <person name="Polz M.F."/>
            <person name="Le Roux F."/>
        </authorList>
    </citation>
    <scope>NUCLEOTIDE SEQUENCE [LARGE SCALE GENOMIC DNA]</scope>
    <source>
        <strain evidence="2 3">SOn1</strain>
    </source>
</reference>
<dbReference type="SUPFAM" id="SSF53474">
    <property type="entry name" value="alpha/beta-Hydrolases"/>
    <property type="match status" value="1"/>
</dbReference>
<proteinExistence type="predicted"/>
<dbReference type="Gene3D" id="3.40.50.1820">
    <property type="entry name" value="alpha/beta hydrolase"/>
    <property type="match status" value="1"/>
</dbReference>
<dbReference type="Proteomes" id="UP000018211">
    <property type="component" value="Unassembled WGS sequence"/>
</dbReference>
<organism evidence="2 3">
    <name type="scientific">Vibrio nigripulchritudo SOn1</name>
    <dbReference type="NCBI Taxonomy" id="1238450"/>
    <lineage>
        <taxon>Bacteria</taxon>
        <taxon>Pseudomonadati</taxon>
        <taxon>Pseudomonadota</taxon>
        <taxon>Gammaproteobacteria</taxon>
        <taxon>Vibrionales</taxon>
        <taxon>Vibrionaceae</taxon>
        <taxon>Vibrio</taxon>
    </lineage>
</organism>
<gene>
    <name evidence="2" type="ORF">VIBNISOn1_30070</name>
</gene>
<comment type="caution">
    <text evidence="2">The sequence shown here is derived from an EMBL/GenBank/DDBJ whole genome shotgun (WGS) entry which is preliminary data.</text>
</comment>
<dbReference type="RefSeq" id="WP_022612210.1">
    <property type="nucleotide sequence ID" value="NZ_LK391965.1"/>
</dbReference>
<sequence>MKVLICSLTCLTAWISTAAFSAISQHPVILIHGFQASQLEQKPNAQQVAQTGEEYWQSYWLSRADERIDWPSHERVQGKIASDYVWPKLQSLSRNNTCSRGCIIVTHSTGDLIARHILDNQKRWLENAGMAPLNIIATLDFAGAGGGSELADMAINAAEGGGVGNWTLRQALSLWLGMTPTTDNVGVLNDLKVGNARQLSPLPDSRVPRIRVVGDSSDFWGLTAGFLPGHDDGVVAAHSSCGAQSSGSYNSCSSFVAFDGKLAAQSRGVTSFMAHHYPLLMGEDYSHSTLIDNAHEGRVAPVRVHLTLSDGSKVRVLTEDQSSWWSGNTYRYVKDSDSKSMSQLTYDLLEGAR</sequence>
<feature type="chain" id="PRO_5043629341" evidence="1">
    <location>
        <begin position="22"/>
        <end position="353"/>
    </location>
</feature>
<dbReference type="AlphaFoldDB" id="A0AAV2VRU8"/>
<feature type="signal peptide" evidence="1">
    <location>
        <begin position="1"/>
        <end position="21"/>
    </location>
</feature>
<accession>A0AAV2VRU8</accession>